<evidence type="ECO:0008006" key="3">
    <source>
        <dbReference type="Google" id="ProtNLM"/>
    </source>
</evidence>
<evidence type="ECO:0000313" key="2">
    <source>
        <dbReference type="Proteomes" id="UP000730618"/>
    </source>
</evidence>
<name>A0ABM8VAF2_9BACL</name>
<dbReference type="EMBL" id="CAJVCE010000001">
    <property type="protein sequence ID" value="CAG7616308.1"/>
    <property type="molecule type" value="Genomic_DNA"/>
</dbReference>
<accession>A0ABM8VAF2</accession>
<comment type="caution">
    <text evidence="1">The sequence shown here is derived from an EMBL/GenBank/DDBJ whole genome shotgun (WGS) entry which is preliminary data.</text>
</comment>
<sequence>MKAKALAGRLSEIGNEHLSVEYREYEHENHISVLPVLISQAIRFAMQKPL</sequence>
<proteinExistence type="predicted"/>
<organism evidence="1 2">
    <name type="scientific">Paenibacillus allorhizosphaerae</name>
    <dbReference type="NCBI Taxonomy" id="2849866"/>
    <lineage>
        <taxon>Bacteria</taxon>
        <taxon>Bacillati</taxon>
        <taxon>Bacillota</taxon>
        <taxon>Bacilli</taxon>
        <taxon>Bacillales</taxon>
        <taxon>Paenibacillaceae</taxon>
        <taxon>Paenibacillus</taxon>
    </lineage>
</organism>
<protein>
    <recommendedName>
        <fullName evidence="3">Alpha/beta hydrolase</fullName>
    </recommendedName>
</protein>
<gene>
    <name evidence="1" type="ORF">PAECIP111802_00273</name>
</gene>
<reference evidence="1 2" key="1">
    <citation type="submission" date="2021-06" db="EMBL/GenBank/DDBJ databases">
        <authorList>
            <person name="Criscuolo A."/>
        </authorList>
    </citation>
    <scope>NUCLEOTIDE SEQUENCE [LARGE SCALE GENOMIC DNA]</scope>
    <source>
        <strain evidence="2">CIP 111802</strain>
    </source>
</reference>
<dbReference type="Proteomes" id="UP000730618">
    <property type="component" value="Unassembled WGS sequence"/>
</dbReference>
<evidence type="ECO:0000313" key="1">
    <source>
        <dbReference type="EMBL" id="CAG7616308.1"/>
    </source>
</evidence>
<keyword evidence="2" id="KW-1185">Reference proteome</keyword>